<feature type="transmembrane region" description="Helical" evidence="8">
    <location>
        <begin position="329"/>
        <end position="349"/>
    </location>
</feature>
<dbReference type="EMBL" id="AP028915">
    <property type="protein sequence ID" value="BES96391.1"/>
    <property type="molecule type" value="Genomic_DNA"/>
</dbReference>
<keyword evidence="10" id="KW-1185">Reference proteome</keyword>
<evidence type="ECO:0000256" key="6">
    <source>
        <dbReference type="ARBA" id="ARBA00023170"/>
    </source>
</evidence>
<keyword evidence="4 8" id="KW-1133">Transmembrane helix</keyword>
<keyword evidence="6 8" id="KW-0675">Receptor</keyword>
<feature type="transmembrane region" description="Helical" evidence="8">
    <location>
        <begin position="219"/>
        <end position="241"/>
    </location>
</feature>
<name>A0ABN7AZR4_9HEMI</name>
<evidence type="ECO:0000256" key="7">
    <source>
        <dbReference type="ARBA" id="ARBA00023224"/>
    </source>
</evidence>
<evidence type="ECO:0000313" key="9">
    <source>
        <dbReference type="EMBL" id="BES96391.1"/>
    </source>
</evidence>
<keyword evidence="5 8" id="KW-0472">Membrane</keyword>
<evidence type="ECO:0000256" key="1">
    <source>
        <dbReference type="ARBA" id="ARBA00004651"/>
    </source>
</evidence>
<dbReference type="Pfam" id="PF08395">
    <property type="entry name" value="7tm_7"/>
    <property type="match status" value="1"/>
</dbReference>
<dbReference type="InterPro" id="IPR013604">
    <property type="entry name" value="7TM_chemorcpt"/>
</dbReference>
<dbReference type="PANTHER" id="PTHR21143">
    <property type="entry name" value="INVERTEBRATE GUSTATORY RECEPTOR"/>
    <property type="match status" value="1"/>
</dbReference>
<feature type="transmembrane region" description="Helical" evidence="8">
    <location>
        <begin position="72"/>
        <end position="90"/>
    </location>
</feature>
<evidence type="ECO:0000256" key="5">
    <source>
        <dbReference type="ARBA" id="ARBA00023136"/>
    </source>
</evidence>
<dbReference type="Proteomes" id="UP001307889">
    <property type="component" value="Chromosome 7"/>
</dbReference>
<feature type="transmembrane region" description="Helical" evidence="8">
    <location>
        <begin position="153"/>
        <end position="171"/>
    </location>
</feature>
<sequence>MVAIPETVSSQLRAMKRIGIFPFNYANRGLSISIVHLILAAAVHFSSSAVQLCLYFSPERQRTLVTVFRRSLIYGMSFPLLVLKFCWFYKHCTAKNSLEMCFSNICSAAAFIKISPDRPLNTVLIPVFISLPIYIGCIFYYSNIVGLVGAVRFVNWFAQIVFICSVVLPFYHCSKLIDRYLASACYQIVADSSRMAVTFERTIVAYEKLYDAKEHLLDFYGSQILGVVVQCFISVTADWFFVMLNSDLREANATNLISLHGIILTYFLFTVVHTCETVKKRAEKFSKLISTYALQDTTGQLLRNPYIRMHFACKKKLKFNVCGCFDVDYGLGCSMVAACVTYLVILVQIDQSKQQ</sequence>
<protein>
    <recommendedName>
        <fullName evidence="8">Gustatory receptor</fullName>
    </recommendedName>
</protein>
<evidence type="ECO:0000313" key="10">
    <source>
        <dbReference type="Proteomes" id="UP001307889"/>
    </source>
</evidence>
<reference evidence="9 10" key="1">
    <citation type="submission" date="2023-09" db="EMBL/GenBank/DDBJ databases">
        <title>Nesidiocoris tenuis whole genome shotgun sequence.</title>
        <authorList>
            <person name="Shibata T."/>
            <person name="Shimoda M."/>
            <person name="Kobayashi T."/>
            <person name="Uehara T."/>
        </authorList>
    </citation>
    <scope>NUCLEOTIDE SEQUENCE [LARGE SCALE GENOMIC DNA]</scope>
    <source>
        <strain evidence="9 10">Japan</strain>
    </source>
</reference>
<accession>A0ABN7AZR4</accession>
<evidence type="ECO:0000256" key="8">
    <source>
        <dbReference type="RuleBase" id="RU363108"/>
    </source>
</evidence>
<feature type="transmembrane region" description="Helical" evidence="8">
    <location>
        <begin position="253"/>
        <end position="272"/>
    </location>
</feature>
<keyword evidence="2 8" id="KW-1003">Cell membrane</keyword>
<evidence type="ECO:0000256" key="3">
    <source>
        <dbReference type="ARBA" id="ARBA00022692"/>
    </source>
</evidence>
<gene>
    <name evidence="9" type="ORF">NTJ_09202</name>
</gene>
<comment type="caution">
    <text evidence="8">Lacks conserved residue(s) required for the propagation of feature annotation.</text>
</comment>
<dbReference type="PANTHER" id="PTHR21143:SF133">
    <property type="entry name" value="GUSTATORY AND PHEROMONE RECEPTOR 32A-RELATED"/>
    <property type="match status" value="1"/>
</dbReference>
<feature type="transmembrane region" description="Helical" evidence="8">
    <location>
        <begin position="123"/>
        <end position="141"/>
    </location>
</feature>
<evidence type="ECO:0000256" key="2">
    <source>
        <dbReference type="ARBA" id="ARBA00022475"/>
    </source>
</evidence>
<evidence type="ECO:0000256" key="4">
    <source>
        <dbReference type="ARBA" id="ARBA00022989"/>
    </source>
</evidence>
<proteinExistence type="inferred from homology"/>
<comment type="similarity">
    <text evidence="8">Belongs to the insect chemoreceptor superfamily. Gustatory receptor (GR) family.</text>
</comment>
<keyword evidence="3 8" id="KW-0812">Transmembrane</keyword>
<comment type="function">
    <text evidence="8">Gustatory receptor which mediates acceptance or avoidance behavior, depending on its substrates.</text>
</comment>
<organism evidence="9 10">
    <name type="scientific">Nesidiocoris tenuis</name>
    <dbReference type="NCBI Taxonomy" id="355587"/>
    <lineage>
        <taxon>Eukaryota</taxon>
        <taxon>Metazoa</taxon>
        <taxon>Ecdysozoa</taxon>
        <taxon>Arthropoda</taxon>
        <taxon>Hexapoda</taxon>
        <taxon>Insecta</taxon>
        <taxon>Pterygota</taxon>
        <taxon>Neoptera</taxon>
        <taxon>Paraneoptera</taxon>
        <taxon>Hemiptera</taxon>
        <taxon>Heteroptera</taxon>
        <taxon>Panheteroptera</taxon>
        <taxon>Cimicomorpha</taxon>
        <taxon>Miridae</taxon>
        <taxon>Dicyphina</taxon>
        <taxon>Nesidiocoris</taxon>
    </lineage>
</organism>
<keyword evidence="7 8" id="KW-0807">Transducer</keyword>
<comment type="subcellular location">
    <subcellularLocation>
        <location evidence="1 8">Cell membrane</location>
        <topology evidence="1 8">Multi-pass membrane protein</topology>
    </subcellularLocation>
</comment>